<name>A0A3S8V5Q4_TRAFA</name>
<dbReference type="GO" id="GO:0042102">
    <property type="term" value="P:positive regulation of T cell proliferation"/>
    <property type="evidence" value="ECO:0007669"/>
    <property type="project" value="TreeGrafter"/>
</dbReference>
<dbReference type="EMBL" id="MH299805">
    <property type="protein sequence ID" value="AZL96432.1"/>
    <property type="molecule type" value="mRNA"/>
</dbReference>
<evidence type="ECO:0000256" key="5">
    <source>
        <dbReference type="ARBA" id="ARBA00022729"/>
    </source>
</evidence>
<dbReference type="InterPro" id="IPR009079">
    <property type="entry name" value="4_helix_cytokine-like_core"/>
</dbReference>
<protein>
    <recommendedName>
        <fullName evidence="7">Interleukin</fullName>
    </recommendedName>
</protein>
<keyword evidence="3 7" id="KW-0202">Cytokine</keyword>
<accession>A0A3S8V5Q4</accession>
<dbReference type="SUPFAM" id="SSF47266">
    <property type="entry name" value="4-helical cytokines"/>
    <property type="match status" value="1"/>
</dbReference>
<evidence type="ECO:0000256" key="1">
    <source>
        <dbReference type="ARBA" id="ARBA00004613"/>
    </source>
</evidence>
<organism evidence="8">
    <name type="scientific">Trachidermus fasciatus</name>
    <name type="common">Roughskin sculpin</name>
    <dbReference type="NCBI Taxonomy" id="290630"/>
    <lineage>
        <taxon>Eukaryota</taxon>
        <taxon>Metazoa</taxon>
        <taxon>Chordata</taxon>
        <taxon>Craniata</taxon>
        <taxon>Vertebrata</taxon>
        <taxon>Euteleostomi</taxon>
        <taxon>Actinopterygii</taxon>
        <taxon>Neopterygii</taxon>
        <taxon>Teleostei</taxon>
        <taxon>Neoteleostei</taxon>
        <taxon>Acanthomorphata</taxon>
        <taxon>Eupercaria</taxon>
        <taxon>Perciformes</taxon>
        <taxon>Cottioidei</taxon>
        <taxon>Cottales</taxon>
        <taxon>Cottidae</taxon>
        <taxon>Trachidermus</taxon>
    </lineage>
</organism>
<dbReference type="GO" id="GO:0050778">
    <property type="term" value="P:positive regulation of immune response"/>
    <property type="evidence" value="ECO:0007669"/>
    <property type="project" value="TreeGrafter"/>
</dbReference>
<dbReference type="Pfam" id="PF02372">
    <property type="entry name" value="IL15"/>
    <property type="match status" value="1"/>
</dbReference>
<dbReference type="AlphaFoldDB" id="A0A3S8V5Q4"/>
<evidence type="ECO:0000256" key="6">
    <source>
        <dbReference type="ARBA" id="ARBA00023157"/>
    </source>
</evidence>
<keyword evidence="6" id="KW-1015">Disulfide bond</keyword>
<dbReference type="InterPro" id="IPR020439">
    <property type="entry name" value="IL-15"/>
</dbReference>
<dbReference type="GO" id="GO:0042119">
    <property type="term" value="P:neutrophil activation"/>
    <property type="evidence" value="ECO:0007669"/>
    <property type="project" value="TreeGrafter"/>
</dbReference>
<dbReference type="PANTHER" id="PTHR14356:SF3">
    <property type="entry name" value="INTERLEUKIN-15"/>
    <property type="match status" value="1"/>
</dbReference>
<proteinExistence type="evidence at transcript level"/>
<dbReference type="InterPro" id="IPR020410">
    <property type="entry name" value="IL-15_fish"/>
</dbReference>
<sequence length="173" mass="19515">MTAFTTASPVIHVQPAWPGEQRAKGVQFQLTCHLCRESHKTKVWLCFLVLSLLSTSVCAAERPSVYLLNCLGSERLKNAIKRSDAMLYAPSTSDVKENCKESSLKCYILELMVVIVEEEIQDKKAHCIFDFNASMPTNYPVDCPPCEAFSLKNITVFLDRLFSLLQEMNSRTT</sequence>
<evidence type="ECO:0000256" key="2">
    <source>
        <dbReference type="ARBA" id="ARBA00006050"/>
    </source>
</evidence>
<keyword evidence="5" id="KW-0732">Signal</keyword>
<evidence type="ECO:0000256" key="7">
    <source>
        <dbReference type="RuleBase" id="RU003453"/>
    </source>
</evidence>
<dbReference type="GO" id="GO:0006955">
    <property type="term" value="P:immune response"/>
    <property type="evidence" value="ECO:0007669"/>
    <property type="project" value="InterPro"/>
</dbReference>
<keyword evidence="4" id="KW-0964">Secreted</keyword>
<dbReference type="PANTHER" id="PTHR14356">
    <property type="entry name" value="INTERLEUKIN-15-RELATED"/>
    <property type="match status" value="1"/>
</dbReference>
<dbReference type="GO" id="GO:0005125">
    <property type="term" value="F:cytokine activity"/>
    <property type="evidence" value="ECO:0007669"/>
    <property type="project" value="UniProtKB-KW"/>
</dbReference>
<evidence type="ECO:0000256" key="4">
    <source>
        <dbReference type="ARBA" id="ARBA00022525"/>
    </source>
</evidence>
<dbReference type="Gene3D" id="1.20.1250.70">
    <property type="entry name" value="Interleukin-15/Interleukin-21"/>
    <property type="match status" value="1"/>
</dbReference>
<dbReference type="GO" id="GO:0001819">
    <property type="term" value="P:positive regulation of cytokine production"/>
    <property type="evidence" value="ECO:0007669"/>
    <property type="project" value="TreeGrafter"/>
</dbReference>
<reference evidence="8" key="1">
    <citation type="submission" date="2018-05" db="EMBL/GenBank/DDBJ databases">
        <title>Characterization and protein expression of interleukin-15 from roughskin sculpin, Trachidermus fasciatus.</title>
        <authorList>
            <person name="Liu Y."/>
            <person name="Yu S."/>
            <person name="Chai Y."/>
            <person name="Lin X."/>
            <person name="Zhu Q."/>
        </authorList>
    </citation>
    <scope>NUCLEOTIDE SEQUENCE</scope>
    <source>
        <tissue evidence="8">Liver</tissue>
    </source>
</reference>
<dbReference type="InterPro" id="IPR003443">
    <property type="entry name" value="IL-15/IL-21_fam"/>
</dbReference>
<dbReference type="PRINTS" id="PR01949">
    <property type="entry name" value="INTLKN15FISH"/>
</dbReference>
<dbReference type="GO" id="GO:0005615">
    <property type="term" value="C:extracellular space"/>
    <property type="evidence" value="ECO:0007669"/>
    <property type="project" value="UniProtKB-KW"/>
</dbReference>
<comment type="subcellular location">
    <subcellularLocation>
        <location evidence="1">Secreted</location>
    </subcellularLocation>
</comment>
<evidence type="ECO:0000256" key="3">
    <source>
        <dbReference type="ARBA" id="ARBA00022514"/>
    </source>
</evidence>
<dbReference type="PRINTS" id="PR01930">
    <property type="entry name" value="INTRLEUKIN15"/>
</dbReference>
<comment type="similarity">
    <text evidence="2 7">Belongs to the IL-15/IL-21 family.</text>
</comment>
<evidence type="ECO:0000313" key="8">
    <source>
        <dbReference type="EMBL" id="AZL96432.1"/>
    </source>
</evidence>
<dbReference type="GO" id="GO:0005126">
    <property type="term" value="F:cytokine receptor binding"/>
    <property type="evidence" value="ECO:0007669"/>
    <property type="project" value="InterPro"/>
</dbReference>